<comment type="caution">
    <text evidence="5">The sequence shown here is derived from an EMBL/GenBank/DDBJ whole genome shotgun (WGS) entry which is preliminary data.</text>
</comment>
<sequence length="286" mass="32878">MLDDYTVKKTIAIGDYSKVKLVQDRQGKYYSAKLMYYTNEPSKIYVTSLLSNELKSLRILTSSKTIQIIAASFEGKHLAKRRTRPCVYLLSTFYSLGPLTNIVSLRPSESACRYFFTKAISALDSIHSQGVIHLNIKLENLLIDNDMSIRFCGFSMSSISENRKIRRHSLYSAPEIVGFKNCNGKKIDIFALGVLIFILLCGSPPFLRASQTDTHYKLLQSKNPAFWNLFPRVSNDFKELIVGMLKDNPEERYDLDAIKQHRWTKSEYSQEEIEALHRKLLKLLEI</sequence>
<protein>
    <recommendedName>
        <fullName evidence="4">Protein kinase domain-containing protein</fullName>
    </recommendedName>
</protein>
<keyword evidence="6" id="KW-1185">Reference proteome</keyword>
<keyword evidence="3" id="KW-0472">Membrane</keyword>
<dbReference type="SUPFAM" id="SSF56112">
    <property type="entry name" value="Protein kinase-like (PK-like)"/>
    <property type="match status" value="1"/>
</dbReference>
<dbReference type="EMBL" id="MPUH01001281">
    <property type="protein sequence ID" value="OMJ68790.1"/>
    <property type="molecule type" value="Genomic_DNA"/>
</dbReference>
<dbReference type="GO" id="GO:0005737">
    <property type="term" value="C:cytoplasm"/>
    <property type="evidence" value="ECO:0007669"/>
    <property type="project" value="TreeGrafter"/>
</dbReference>
<name>A0A1R2AWL7_9CILI</name>
<keyword evidence="3" id="KW-1133">Transmembrane helix</keyword>
<dbReference type="GO" id="GO:0004674">
    <property type="term" value="F:protein serine/threonine kinase activity"/>
    <property type="evidence" value="ECO:0007669"/>
    <property type="project" value="TreeGrafter"/>
</dbReference>
<accession>A0A1R2AWL7</accession>
<feature type="domain" description="Protein kinase" evidence="4">
    <location>
        <begin position="5"/>
        <end position="264"/>
    </location>
</feature>
<keyword evidence="3" id="KW-0812">Transmembrane</keyword>
<reference evidence="5 6" key="1">
    <citation type="submission" date="2016-11" db="EMBL/GenBank/DDBJ databases">
        <title>The macronuclear genome of Stentor coeruleus: a giant cell with tiny introns.</title>
        <authorList>
            <person name="Slabodnick M."/>
            <person name="Ruby J.G."/>
            <person name="Reiff S.B."/>
            <person name="Swart E.C."/>
            <person name="Gosai S."/>
            <person name="Prabakaran S."/>
            <person name="Witkowska E."/>
            <person name="Larue G.E."/>
            <person name="Fisher S."/>
            <person name="Freeman R.M."/>
            <person name="Gunawardena J."/>
            <person name="Chu W."/>
            <person name="Stover N.A."/>
            <person name="Gregory B.D."/>
            <person name="Nowacki M."/>
            <person name="Derisi J."/>
            <person name="Roy S.W."/>
            <person name="Marshall W.F."/>
            <person name="Sood P."/>
        </authorList>
    </citation>
    <scope>NUCLEOTIDE SEQUENCE [LARGE SCALE GENOMIC DNA]</scope>
    <source>
        <strain evidence="5">WM001</strain>
    </source>
</reference>
<evidence type="ECO:0000256" key="3">
    <source>
        <dbReference type="SAM" id="Phobius"/>
    </source>
</evidence>
<evidence type="ECO:0000256" key="1">
    <source>
        <dbReference type="ARBA" id="ARBA00022741"/>
    </source>
</evidence>
<dbReference type="PANTHER" id="PTHR24346:SF30">
    <property type="entry name" value="MATERNAL EMBRYONIC LEUCINE ZIPPER KINASE"/>
    <property type="match status" value="1"/>
</dbReference>
<keyword evidence="2" id="KW-0067">ATP-binding</keyword>
<dbReference type="Gene3D" id="1.10.510.10">
    <property type="entry name" value="Transferase(Phosphotransferase) domain 1"/>
    <property type="match status" value="1"/>
</dbReference>
<proteinExistence type="predicted"/>
<evidence type="ECO:0000259" key="4">
    <source>
        <dbReference type="PROSITE" id="PS50011"/>
    </source>
</evidence>
<dbReference type="SMART" id="SM00220">
    <property type="entry name" value="S_TKc"/>
    <property type="match status" value="1"/>
</dbReference>
<organism evidence="5 6">
    <name type="scientific">Stentor coeruleus</name>
    <dbReference type="NCBI Taxonomy" id="5963"/>
    <lineage>
        <taxon>Eukaryota</taxon>
        <taxon>Sar</taxon>
        <taxon>Alveolata</taxon>
        <taxon>Ciliophora</taxon>
        <taxon>Postciliodesmatophora</taxon>
        <taxon>Heterotrichea</taxon>
        <taxon>Heterotrichida</taxon>
        <taxon>Stentoridae</taxon>
        <taxon>Stentor</taxon>
    </lineage>
</organism>
<evidence type="ECO:0000313" key="5">
    <source>
        <dbReference type="EMBL" id="OMJ68790.1"/>
    </source>
</evidence>
<gene>
    <name evidence="5" type="ORF">SteCoe_33660</name>
</gene>
<dbReference type="InterPro" id="IPR011009">
    <property type="entry name" value="Kinase-like_dom_sf"/>
</dbReference>
<dbReference type="GO" id="GO:0005524">
    <property type="term" value="F:ATP binding"/>
    <property type="evidence" value="ECO:0007669"/>
    <property type="project" value="UniProtKB-KW"/>
</dbReference>
<dbReference type="GO" id="GO:0035556">
    <property type="term" value="P:intracellular signal transduction"/>
    <property type="evidence" value="ECO:0007669"/>
    <property type="project" value="TreeGrafter"/>
</dbReference>
<dbReference type="Pfam" id="PF00069">
    <property type="entry name" value="Pkinase"/>
    <property type="match status" value="1"/>
</dbReference>
<dbReference type="OrthoDB" id="294692at2759"/>
<feature type="transmembrane region" description="Helical" evidence="3">
    <location>
        <begin position="189"/>
        <end position="207"/>
    </location>
</feature>
<dbReference type="AlphaFoldDB" id="A0A1R2AWL7"/>
<evidence type="ECO:0000313" key="6">
    <source>
        <dbReference type="Proteomes" id="UP000187209"/>
    </source>
</evidence>
<dbReference type="Proteomes" id="UP000187209">
    <property type="component" value="Unassembled WGS sequence"/>
</dbReference>
<keyword evidence="1" id="KW-0547">Nucleotide-binding</keyword>
<evidence type="ECO:0000256" key="2">
    <source>
        <dbReference type="ARBA" id="ARBA00022840"/>
    </source>
</evidence>
<dbReference type="InterPro" id="IPR000719">
    <property type="entry name" value="Prot_kinase_dom"/>
</dbReference>
<dbReference type="PANTHER" id="PTHR24346">
    <property type="entry name" value="MAP/MICROTUBULE AFFINITY-REGULATING KINASE"/>
    <property type="match status" value="1"/>
</dbReference>
<dbReference type="PROSITE" id="PS50011">
    <property type="entry name" value="PROTEIN_KINASE_DOM"/>
    <property type="match status" value="1"/>
</dbReference>